<gene>
    <name evidence="2" type="ORF">GCU69_31020</name>
</gene>
<dbReference type="SUPFAM" id="SSF55729">
    <property type="entry name" value="Acyl-CoA N-acyltransferases (Nat)"/>
    <property type="match status" value="1"/>
</dbReference>
<feature type="domain" description="N-acetyltransferase" evidence="1">
    <location>
        <begin position="113"/>
        <end position="180"/>
    </location>
</feature>
<evidence type="ECO:0000259" key="1">
    <source>
        <dbReference type="Pfam" id="PF00583"/>
    </source>
</evidence>
<dbReference type="InterPro" id="IPR016181">
    <property type="entry name" value="Acyl_CoA_acyltransferase"/>
</dbReference>
<keyword evidence="3" id="KW-1185">Reference proteome</keyword>
<comment type="caution">
    <text evidence="2">The sequence shown here is derived from an EMBL/GenBank/DDBJ whole genome shotgun (WGS) entry which is preliminary data.</text>
</comment>
<organism evidence="2 3">
    <name type="scientific">Streptomyces lycii</name>
    <dbReference type="NCBI Taxonomy" id="2654337"/>
    <lineage>
        <taxon>Bacteria</taxon>
        <taxon>Bacillati</taxon>
        <taxon>Actinomycetota</taxon>
        <taxon>Actinomycetes</taxon>
        <taxon>Kitasatosporales</taxon>
        <taxon>Streptomycetaceae</taxon>
        <taxon>Streptomyces</taxon>
    </lineage>
</organism>
<name>A0ABQ7FDH4_9ACTN</name>
<protein>
    <submittedName>
        <fullName evidence="2">GNAT family N-acetyltransferase</fullName>
    </submittedName>
</protein>
<sequence length="204" mass="22120">MRVHLHGEQDDPRGDAGVAHADVGVLDDDVADLGRARLPVPVDRVEQFLGDRRLIAHIEDGPLIDAFHRGCSPTALHRRWGRTRILYRDIERLLAHCDIWISLDRTPAKPSPRPAQDGSAGNKAWLAGGVQVADTRQRRGICTALVHHAAENARAQGAHTLSAYTEASNTPMLHLLRNLGPCTTPTRAPTSTSAIEGLPAPPCC</sequence>
<accession>A0ABQ7FDH4</accession>
<dbReference type="Gene3D" id="3.40.630.30">
    <property type="match status" value="1"/>
</dbReference>
<dbReference type="CDD" id="cd04301">
    <property type="entry name" value="NAT_SF"/>
    <property type="match status" value="1"/>
</dbReference>
<evidence type="ECO:0000313" key="2">
    <source>
        <dbReference type="EMBL" id="KAF4405323.1"/>
    </source>
</evidence>
<dbReference type="Proteomes" id="UP000621266">
    <property type="component" value="Unassembled WGS sequence"/>
</dbReference>
<dbReference type="EMBL" id="WHPN01000422">
    <property type="protein sequence ID" value="KAF4405323.1"/>
    <property type="molecule type" value="Genomic_DNA"/>
</dbReference>
<dbReference type="Pfam" id="PF00583">
    <property type="entry name" value="Acetyltransf_1"/>
    <property type="match status" value="1"/>
</dbReference>
<proteinExistence type="predicted"/>
<dbReference type="InterPro" id="IPR000182">
    <property type="entry name" value="GNAT_dom"/>
</dbReference>
<reference evidence="2 3" key="1">
    <citation type="submission" date="2019-10" db="EMBL/GenBank/DDBJ databases">
        <title>Streptomyces tenebrisbrunneis sp.nov., an endogenous actinomycete isolated from of Lycium ruthenicum.</title>
        <authorList>
            <person name="Ma L."/>
        </authorList>
    </citation>
    <scope>NUCLEOTIDE SEQUENCE [LARGE SCALE GENOMIC DNA]</scope>
    <source>
        <strain evidence="2 3">TRM 66187</strain>
    </source>
</reference>
<evidence type="ECO:0000313" key="3">
    <source>
        <dbReference type="Proteomes" id="UP000621266"/>
    </source>
</evidence>